<protein>
    <recommendedName>
        <fullName evidence="5">Porin</fullName>
    </recommendedName>
</protein>
<keyword evidence="2" id="KW-0732">Signal</keyword>
<evidence type="ECO:0000313" key="4">
    <source>
        <dbReference type="Proteomes" id="UP000226437"/>
    </source>
</evidence>
<reference evidence="3 4" key="1">
    <citation type="submission" date="2017-10" db="EMBL/GenBank/DDBJ databases">
        <title>The draft genome sequence of Lewinella marina KCTC 32374.</title>
        <authorList>
            <person name="Wang K."/>
        </authorList>
    </citation>
    <scope>NUCLEOTIDE SEQUENCE [LARGE SCALE GENOMIC DNA]</scope>
    <source>
        <strain evidence="3 4">MKG-38</strain>
    </source>
</reference>
<name>A0A2G0CGP6_9BACT</name>
<dbReference type="EMBL" id="PDLO01000002">
    <property type="protein sequence ID" value="PHK99100.1"/>
    <property type="molecule type" value="Genomic_DNA"/>
</dbReference>
<dbReference type="InterPro" id="IPR025631">
    <property type="entry name" value="Porin_10"/>
</dbReference>
<sequence length="659" mass="75605">MTRILRHSSLLLLLLLLGTSVRAQILDPSDTGELDPDDPDYDAASARRGRPQDQRLVAPDTFGIFLYRVDNPNRETRFSDSLLNGFQQYAPDRAVDFDYATLGQLGSAAYPLRYRPEHRRGLEVGFRQFDLYKVDAENLDFYRLERPFTYLEYLRGSEQNDGLINARFSRNFADGVNLLLNYERIFQVGDQDQYPGARVRNTHVGVGVSVRPLGSRYSGFFSYAANTFEEEQNGGIANFGETEDFGEIDNLAQLRPFLASTYLRHAYREFAATQYLQFGAATDTLTGRERRAFTLKHQFKVDRQQYRMTSERTDTDTSFYLLYPELDFDARGLRNRITHDLVSNEVGFSTFRRGQSASRETVQRDVLEASLTHQWHRLGGDRGDSTVNFLLANAGVGLRPSDRLQLFVEGQLNLIGQIGDYRVAATGELDLGRAGKLELGAVNQLYSPDLVQRTYYLNDRMLYDRDFGKTLELRVEGAYTLPFVGVRAGLAYSVLTNYIYFDEAGLPQQSNGPHSILQLTAERDLAFGSYRLDNRLLLQRADATVFRLPELYGEHSLYYAGKWFGVLNVNLGVDVRYASGYRPYYYNPVLQRFQLQERQATNFYVQVDPFFSLRVTRFRFFVRYIQAQTLINDQLLYLTAQHPYPDAALRLGASWRLLD</sequence>
<comment type="caution">
    <text evidence="3">The sequence shown here is derived from an EMBL/GenBank/DDBJ whole genome shotgun (WGS) entry which is preliminary data.</text>
</comment>
<keyword evidence="4" id="KW-1185">Reference proteome</keyword>
<evidence type="ECO:0000256" key="1">
    <source>
        <dbReference type="SAM" id="MobiDB-lite"/>
    </source>
</evidence>
<feature type="region of interest" description="Disordered" evidence="1">
    <location>
        <begin position="27"/>
        <end position="50"/>
    </location>
</feature>
<gene>
    <name evidence="3" type="ORF">CGL56_06465</name>
</gene>
<feature type="chain" id="PRO_5013706198" description="Porin" evidence="2">
    <location>
        <begin position="24"/>
        <end position="659"/>
    </location>
</feature>
<dbReference type="OrthoDB" id="1489309at2"/>
<feature type="compositionally biased region" description="Acidic residues" evidence="1">
    <location>
        <begin position="30"/>
        <end position="41"/>
    </location>
</feature>
<evidence type="ECO:0000313" key="3">
    <source>
        <dbReference type="EMBL" id="PHK99100.1"/>
    </source>
</evidence>
<dbReference type="Proteomes" id="UP000226437">
    <property type="component" value="Unassembled WGS sequence"/>
</dbReference>
<dbReference type="Pfam" id="PF14121">
    <property type="entry name" value="Porin_10"/>
    <property type="match status" value="1"/>
</dbReference>
<organism evidence="3 4">
    <name type="scientific">Neolewinella marina</name>
    <dbReference type="NCBI Taxonomy" id="438751"/>
    <lineage>
        <taxon>Bacteria</taxon>
        <taxon>Pseudomonadati</taxon>
        <taxon>Bacteroidota</taxon>
        <taxon>Saprospiria</taxon>
        <taxon>Saprospirales</taxon>
        <taxon>Lewinellaceae</taxon>
        <taxon>Neolewinella</taxon>
    </lineage>
</organism>
<proteinExistence type="predicted"/>
<dbReference type="AlphaFoldDB" id="A0A2G0CGP6"/>
<dbReference type="RefSeq" id="WP_099105717.1">
    <property type="nucleotide sequence ID" value="NZ_JAATJF010000002.1"/>
</dbReference>
<accession>A0A2G0CGP6</accession>
<evidence type="ECO:0000256" key="2">
    <source>
        <dbReference type="SAM" id="SignalP"/>
    </source>
</evidence>
<feature type="signal peptide" evidence="2">
    <location>
        <begin position="1"/>
        <end position="23"/>
    </location>
</feature>
<evidence type="ECO:0008006" key="5">
    <source>
        <dbReference type="Google" id="ProtNLM"/>
    </source>
</evidence>